<dbReference type="PANTHER" id="PTHR46553:SF3">
    <property type="entry name" value="ADENINE NUCLEOTIDE ALPHA HYDROLASES-LIKE SUPERFAMILY PROTEIN"/>
    <property type="match status" value="1"/>
</dbReference>
<evidence type="ECO:0000256" key="1">
    <source>
        <dbReference type="ARBA" id="ARBA00008791"/>
    </source>
</evidence>
<feature type="domain" description="UspA" evidence="2">
    <location>
        <begin position="9"/>
        <end position="148"/>
    </location>
</feature>
<keyword evidence="4" id="KW-1185">Reference proteome</keyword>
<dbReference type="PANTHER" id="PTHR46553">
    <property type="entry name" value="ADENINE NUCLEOTIDE ALPHA HYDROLASES-LIKE SUPERFAMILY PROTEIN"/>
    <property type="match status" value="1"/>
</dbReference>
<evidence type="ECO:0000313" key="4">
    <source>
        <dbReference type="Proteomes" id="UP001500457"/>
    </source>
</evidence>
<dbReference type="Gene3D" id="3.40.50.620">
    <property type="entry name" value="HUPs"/>
    <property type="match status" value="1"/>
</dbReference>
<reference evidence="4" key="1">
    <citation type="journal article" date="2019" name="Int. J. Syst. Evol. Microbiol.">
        <title>The Global Catalogue of Microorganisms (GCM) 10K type strain sequencing project: providing services to taxonomists for standard genome sequencing and annotation.</title>
        <authorList>
            <consortium name="The Broad Institute Genomics Platform"/>
            <consortium name="The Broad Institute Genome Sequencing Center for Infectious Disease"/>
            <person name="Wu L."/>
            <person name="Ma J."/>
        </authorList>
    </citation>
    <scope>NUCLEOTIDE SEQUENCE [LARGE SCALE GENOMIC DNA]</scope>
    <source>
        <strain evidence="4">JCM 17983</strain>
    </source>
</reference>
<dbReference type="EMBL" id="BAABHQ010000009">
    <property type="protein sequence ID" value="GAA4880462.1"/>
    <property type="molecule type" value="Genomic_DNA"/>
</dbReference>
<evidence type="ECO:0000313" key="3">
    <source>
        <dbReference type="EMBL" id="GAA4880462.1"/>
    </source>
</evidence>
<accession>A0ABP9ELS0</accession>
<protein>
    <recommendedName>
        <fullName evidence="2">UspA domain-containing protein</fullName>
    </recommendedName>
</protein>
<proteinExistence type="inferred from homology"/>
<sequence length="152" mass="15292">MTAGAAPGIVVGLDGSEGSDAALDHACDEAALRGLALTGVIAWTPPDLWITSQGVVPDAHHLHQAAVEVARSQVDRVLAARAARGAPTPEVVVEAASGPAAVVLERYAHRAAMLVVGHRGRGAVASRLIGSVGLSCVVHAPCTVVVVRPPAA</sequence>
<dbReference type="SUPFAM" id="SSF52402">
    <property type="entry name" value="Adenine nucleotide alpha hydrolases-like"/>
    <property type="match status" value="1"/>
</dbReference>
<dbReference type="InterPro" id="IPR014729">
    <property type="entry name" value="Rossmann-like_a/b/a_fold"/>
</dbReference>
<comment type="caution">
    <text evidence="3">The sequence shown here is derived from an EMBL/GenBank/DDBJ whole genome shotgun (WGS) entry which is preliminary data.</text>
</comment>
<organism evidence="3 4">
    <name type="scientific">Actinomycetospora straminea</name>
    <dbReference type="NCBI Taxonomy" id="663607"/>
    <lineage>
        <taxon>Bacteria</taxon>
        <taxon>Bacillati</taxon>
        <taxon>Actinomycetota</taxon>
        <taxon>Actinomycetes</taxon>
        <taxon>Pseudonocardiales</taxon>
        <taxon>Pseudonocardiaceae</taxon>
        <taxon>Actinomycetospora</taxon>
    </lineage>
</organism>
<dbReference type="Proteomes" id="UP001500457">
    <property type="component" value="Unassembled WGS sequence"/>
</dbReference>
<gene>
    <name evidence="3" type="ORF">GCM10023203_34300</name>
</gene>
<dbReference type="RefSeq" id="WP_274231739.1">
    <property type="nucleotide sequence ID" value="NZ_BAABHQ010000009.1"/>
</dbReference>
<dbReference type="PRINTS" id="PR01438">
    <property type="entry name" value="UNVRSLSTRESS"/>
</dbReference>
<dbReference type="InterPro" id="IPR006016">
    <property type="entry name" value="UspA"/>
</dbReference>
<dbReference type="Pfam" id="PF00582">
    <property type="entry name" value="Usp"/>
    <property type="match status" value="1"/>
</dbReference>
<name>A0ABP9ELS0_9PSEU</name>
<dbReference type="InterPro" id="IPR006015">
    <property type="entry name" value="Universal_stress_UspA"/>
</dbReference>
<comment type="similarity">
    <text evidence="1">Belongs to the universal stress protein A family.</text>
</comment>
<evidence type="ECO:0000259" key="2">
    <source>
        <dbReference type="Pfam" id="PF00582"/>
    </source>
</evidence>